<dbReference type="GO" id="GO:0070006">
    <property type="term" value="F:metalloaminopeptidase activity"/>
    <property type="evidence" value="ECO:0007669"/>
    <property type="project" value="InterPro"/>
</dbReference>
<comment type="cofactor">
    <cofactor evidence="1">
        <name>Mn(2+)</name>
        <dbReference type="ChEBI" id="CHEBI:29035"/>
    </cofactor>
</comment>
<dbReference type="PANTHER" id="PTHR43763:SF20">
    <property type="entry name" value="XAA-PRO AMINOPEPTIDASE APEPP"/>
    <property type="match status" value="1"/>
</dbReference>
<dbReference type="Pfam" id="PF01321">
    <property type="entry name" value="Creatinase_N"/>
    <property type="match status" value="1"/>
</dbReference>
<dbReference type="FunFam" id="3.40.350.10:FF:000001">
    <property type="entry name" value="Putative xaa-Pro aminopeptidase 1"/>
    <property type="match status" value="1"/>
</dbReference>
<dbReference type="CDD" id="cd01085">
    <property type="entry name" value="APP"/>
    <property type="match status" value="1"/>
</dbReference>
<evidence type="ECO:0000259" key="6">
    <source>
        <dbReference type="Pfam" id="PF00557"/>
    </source>
</evidence>
<dbReference type="GO" id="GO:0046872">
    <property type="term" value="F:metal ion binding"/>
    <property type="evidence" value="ECO:0007669"/>
    <property type="project" value="UniProtKB-KW"/>
</dbReference>
<dbReference type="AlphaFoldDB" id="A0AAE1QSA9"/>
<evidence type="ECO:0000259" key="7">
    <source>
        <dbReference type="Pfam" id="PF01321"/>
    </source>
</evidence>
<comment type="similarity">
    <text evidence="2">Belongs to the peptidase M24B family.</text>
</comment>
<feature type="domain" description="Peptidase M24 C-terminal" evidence="8">
    <location>
        <begin position="594"/>
        <end position="634"/>
    </location>
</feature>
<dbReference type="InterPro" id="IPR000587">
    <property type="entry name" value="Creatinase_N"/>
</dbReference>
<dbReference type="InterPro" id="IPR033740">
    <property type="entry name" value="Pept_M24B"/>
</dbReference>
<dbReference type="Proteomes" id="UP001291623">
    <property type="component" value="Unassembled WGS sequence"/>
</dbReference>
<dbReference type="Gene3D" id="3.90.230.10">
    <property type="entry name" value="Creatinase/methionine aminopeptidase superfamily"/>
    <property type="match status" value="1"/>
</dbReference>
<evidence type="ECO:0000256" key="4">
    <source>
        <dbReference type="ARBA" id="ARBA00022801"/>
    </source>
</evidence>
<evidence type="ECO:0000259" key="8">
    <source>
        <dbReference type="Pfam" id="PF16188"/>
    </source>
</evidence>
<feature type="domain" description="Creatinase N-terminal" evidence="7">
    <location>
        <begin position="106"/>
        <end position="242"/>
    </location>
</feature>
<dbReference type="Pfam" id="PF00557">
    <property type="entry name" value="Peptidase_M24"/>
    <property type="match status" value="1"/>
</dbReference>
<comment type="caution">
    <text evidence="9">The sequence shown here is derived from an EMBL/GenBank/DDBJ whole genome shotgun (WGS) entry which is preliminary data.</text>
</comment>
<dbReference type="InterPro" id="IPR036005">
    <property type="entry name" value="Creatinase/aminopeptidase-like"/>
</dbReference>
<evidence type="ECO:0000313" key="9">
    <source>
        <dbReference type="EMBL" id="KAK4337217.1"/>
    </source>
</evidence>
<dbReference type="EMBL" id="JAVYJV010000048">
    <property type="protein sequence ID" value="KAK4337217.1"/>
    <property type="molecule type" value="Genomic_DNA"/>
</dbReference>
<evidence type="ECO:0000256" key="5">
    <source>
        <dbReference type="ARBA" id="ARBA00023211"/>
    </source>
</evidence>
<keyword evidence="4" id="KW-0378">Hydrolase</keyword>
<name>A0AAE1QSA9_9SOLA</name>
<protein>
    <submittedName>
        <fullName evidence="9">Uncharacterized protein</fullName>
    </submittedName>
</protein>
<proteinExistence type="inferred from homology"/>
<dbReference type="SUPFAM" id="SSF55920">
    <property type="entry name" value="Creatinase/aminopeptidase"/>
    <property type="match status" value="1"/>
</dbReference>
<sequence>MKNSSIENAFENVAAAAALIRNSNHANHLMNQKNSSNYFDSSSNFKQVNSNLTEAAISLLNQSKNSNNSAAAAVAALIQQQQNYLSDSSEEDQPLNMALRVNNQLIRKLRQLMKNLNHVPEPLQAYIIPSCDIHQSEYIADCDKRREFLTGFTGSAGTAIVTSEECLLWTDGRYFDQAEKELHDGWRLMKAGQKGTPTQTEFLLKNLPSGSKIGVDAKLYSYSLYNTMNNSLNANGIQLVPFMSNLVDLLWTDKPNRPNQTINSLDLKFTGSTWQEKISKVREAMQAKEASVLVLSALDETAWLFNLRGSDIPYNPVFYAYTILTLDNIYLFVDEDQLSSSARKHLNLDSNKNNKQEEFMNNSSLEKSQDDLKVQIRPYESIKDAVALCEFFAWLEEEIPKGNQTEISAAKKLLELRKEQENFVQSSFETISSSGPNGATIHYTPTESSDRLLSVEEMYLCDSGAQYLDGTTDVTRTLHFGVPSENEKQFFTRVVKGHINLANCIFPEGAKGSQLDILARKALWEVGLDYLHGTGHGVGCYLNVHEGPIGISYASKPSEPGLKEGMILSNEPGYYEKDKFGIRIESLVVVSKKETQIDWLDNYHQKCREIVGNALKEQGKTAGYKWLLKETQPLAKSITASPSKSLGIKLTIWSSGDKQ</sequence>
<dbReference type="PANTHER" id="PTHR43763">
    <property type="entry name" value="XAA-PRO AMINOPEPTIDASE 1"/>
    <property type="match status" value="1"/>
</dbReference>
<keyword evidence="10" id="KW-1185">Reference proteome</keyword>
<reference evidence="9" key="1">
    <citation type="submission" date="2023-12" db="EMBL/GenBank/DDBJ databases">
        <title>Genome assembly of Anisodus tanguticus.</title>
        <authorList>
            <person name="Wang Y.-J."/>
        </authorList>
    </citation>
    <scope>NUCLEOTIDE SEQUENCE</scope>
    <source>
        <strain evidence="9">KB-2021</strain>
        <tissue evidence="9">Leaf</tissue>
    </source>
</reference>
<dbReference type="GO" id="GO:0005737">
    <property type="term" value="C:cytoplasm"/>
    <property type="evidence" value="ECO:0007669"/>
    <property type="project" value="UniProtKB-ARBA"/>
</dbReference>
<evidence type="ECO:0000256" key="1">
    <source>
        <dbReference type="ARBA" id="ARBA00001936"/>
    </source>
</evidence>
<dbReference type="InterPro" id="IPR032416">
    <property type="entry name" value="Peptidase_M24_C"/>
</dbReference>
<dbReference type="FunFam" id="3.90.230.10:FF:000007">
    <property type="entry name" value="Xaa-Pro aminopeptidase P"/>
    <property type="match status" value="1"/>
</dbReference>
<dbReference type="Gene3D" id="3.40.350.10">
    <property type="entry name" value="Creatinase/prolidase N-terminal domain"/>
    <property type="match status" value="1"/>
</dbReference>
<feature type="domain" description="Peptidase M24" evidence="6">
    <location>
        <begin position="384"/>
        <end position="591"/>
    </location>
</feature>
<evidence type="ECO:0000313" key="10">
    <source>
        <dbReference type="Proteomes" id="UP001291623"/>
    </source>
</evidence>
<organism evidence="9 10">
    <name type="scientific">Anisodus tanguticus</name>
    <dbReference type="NCBI Taxonomy" id="243964"/>
    <lineage>
        <taxon>Eukaryota</taxon>
        <taxon>Viridiplantae</taxon>
        <taxon>Streptophyta</taxon>
        <taxon>Embryophyta</taxon>
        <taxon>Tracheophyta</taxon>
        <taxon>Spermatophyta</taxon>
        <taxon>Magnoliopsida</taxon>
        <taxon>eudicotyledons</taxon>
        <taxon>Gunneridae</taxon>
        <taxon>Pentapetalae</taxon>
        <taxon>asterids</taxon>
        <taxon>lamiids</taxon>
        <taxon>Solanales</taxon>
        <taxon>Solanaceae</taxon>
        <taxon>Solanoideae</taxon>
        <taxon>Hyoscyameae</taxon>
        <taxon>Anisodus</taxon>
    </lineage>
</organism>
<dbReference type="SUPFAM" id="SSF53092">
    <property type="entry name" value="Creatinase/prolidase N-terminal domain"/>
    <property type="match status" value="1"/>
</dbReference>
<accession>A0AAE1QSA9</accession>
<dbReference type="InterPro" id="IPR000994">
    <property type="entry name" value="Pept_M24"/>
</dbReference>
<keyword evidence="3" id="KW-0479">Metal-binding</keyword>
<keyword evidence="5" id="KW-0464">Manganese</keyword>
<dbReference type="InterPro" id="IPR029149">
    <property type="entry name" value="Creatin/AminoP/Spt16_N"/>
</dbReference>
<dbReference type="InterPro" id="IPR050422">
    <property type="entry name" value="X-Pro_aminopeptidase_P"/>
</dbReference>
<gene>
    <name evidence="9" type="ORF">RND71_043316</name>
</gene>
<dbReference type="Pfam" id="PF16188">
    <property type="entry name" value="Peptidase_M24_C"/>
    <property type="match status" value="1"/>
</dbReference>
<evidence type="ECO:0000256" key="2">
    <source>
        <dbReference type="ARBA" id="ARBA00008766"/>
    </source>
</evidence>
<evidence type="ECO:0000256" key="3">
    <source>
        <dbReference type="ARBA" id="ARBA00022723"/>
    </source>
</evidence>